<comment type="subcellular location">
    <subcellularLocation>
        <location evidence="1">Cell membrane</location>
        <topology evidence="1">Multi-pass membrane protein</topology>
    </subcellularLocation>
</comment>
<keyword evidence="3 7" id="KW-0812">Transmembrane</keyword>
<evidence type="ECO:0000256" key="3">
    <source>
        <dbReference type="ARBA" id="ARBA00022692"/>
    </source>
</evidence>
<evidence type="ECO:0000256" key="1">
    <source>
        <dbReference type="ARBA" id="ARBA00004651"/>
    </source>
</evidence>
<dbReference type="GO" id="GO:0022857">
    <property type="term" value="F:transmembrane transporter activity"/>
    <property type="evidence" value="ECO:0007669"/>
    <property type="project" value="TreeGrafter"/>
</dbReference>
<dbReference type="RefSeq" id="WP_155338695.1">
    <property type="nucleotide sequence ID" value="NZ_BAAABN010000060.1"/>
</dbReference>
<feature type="transmembrane region" description="Helical" evidence="7">
    <location>
        <begin position="285"/>
        <end position="308"/>
    </location>
</feature>
<dbReference type="Pfam" id="PF02687">
    <property type="entry name" value="FtsX"/>
    <property type="match status" value="2"/>
</dbReference>
<keyword evidence="4 7" id="KW-1133">Transmembrane helix</keyword>
<evidence type="ECO:0000256" key="6">
    <source>
        <dbReference type="ARBA" id="ARBA00038076"/>
    </source>
</evidence>
<feature type="transmembrane region" description="Helical" evidence="7">
    <location>
        <begin position="329"/>
        <end position="356"/>
    </location>
</feature>
<dbReference type="InterPro" id="IPR003838">
    <property type="entry name" value="ABC3_permease_C"/>
</dbReference>
<dbReference type="PANTHER" id="PTHR30572:SF4">
    <property type="entry name" value="ABC TRANSPORTER PERMEASE YTRF"/>
    <property type="match status" value="1"/>
</dbReference>
<evidence type="ECO:0000256" key="5">
    <source>
        <dbReference type="ARBA" id="ARBA00023136"/>
    </source>
</evidence>
<feature type="transmembrane region" description="Helical" evidence="7">
    <location>
        <begin position="537"/>
        <end position="562"/>
    </location>
</feature>
<dbReference type="OrthoDB" id="3291880at2"/>
<keyword evidence="10" id="KW-1185">Reference proteome</keyword>
<accession>A0A5M3W0A3</accession>
<keyword evidence="5 7" id="KW-0472">Membrane</keyword>
<evidence type="ECO:0000256" key="7">
    <source>
        <dbReference type="SAM" id="Phobius"/>
    </source>
</evidence>
<feature type="transmembrane region" description="Helical" evidence="7">
    <location>
        <begin position="451"/>
        <end position="472"/>
    </location>
</feature>
<dbReference type="Proteomes" id="UP000334990">
    <property type="component" value="Unassembled WGS sequence"/>
</dbReference>
<evidence type="ECO:0000256" key="2">
    <source>
        <dbReference type="ARBA" id="ARBA00022475"/>
    </source>
</evidence>
<proteinExistence type="inferred from homology"/>
<feature type="transmembrane region" description="Helical" evidence="7">
    <location>
        <begin position="492"/>
        <end position="516"/>
    </location>
</feature>
<feature type="domain" description="ABC3 transporter permease C-terminal" evidence="8">
    <location>
        <begin position="495"/>
        <end position="603"/>
    </location>
</feature>
<reference evidence="9 10" key="1">
    <citation type="submission" date="2019-10" db="EMBL/GenBank/DDBJ databases">
        <title>Whole genome shotgun sequence of Acrocarpospora corrugata NBRC 13972.</title>
        <authorList>
            <person name="Ichikawa N."/>
            <person name="Kimura A."/>
            <person name="Kitahashi Y."/>
            <person name="Komaki H."/>
            <person name="Oguchi A."/>
        </authorList>
    </citation>
    <scope>NUCLEOTIDE SEQUENCE [LARGE SCALE GENOMIC DNA]</scope>
    <source>
        <strain evidence="9 10">NBRC 13972</strain>
    </source>
</reference>
<protein>
    <recommendedName>
        <fullName evidence="8">ABC3 transporter permease C-terminal domain-containing protein</fullName>
    </recommendedName>
</protein>
<feature type="domain" description="ABC3 transporter permease C-terminal" evidence="8">
    <location>
        <begin position="290"/>
        <end position="407"/>
    </location>
</feature>
<evidence type="ECO:0000256" key="4">
    <source>
        <dbReference type="ARBA" id="ARBA00022989"/>
    </source>
</evidence>
<comment type="similarity">
    <text evidence="6">Belongs to the ABC-4 integral membrane protein family.</text>
</comment>
<keyword evidence="2" id="KW-1003">Cell membrane</keyword>
<dbReference type="EMBL" id="BLAD01000058">
    <property type="protein sequence ID" value="GES02475.1"/>
    <property type="molecule type" value="Genomic_DNA"/>
</dbReference>
<dbReference type="GO" id="GO:0005886">
    <property type="term" value="C:plasma membrane"/>
    <property type="evidence" value="ECO:0007669"/>
    <property type="project" value="UniProtKB-SubCell"/>
</dbReference>
<organism evidence="9 10">
    <name type="scientific">Acrocarpospora corrugata</name>
    <dbReference type="NCBI Taxonomy" id="35763"/>
    <lineage>
        <taxon>Bacteria</taxon>
        <taxon>Bacillati</taxon>
        <taxon>Actinomycetota</taxon>
        <taxon>Actinomycetes</taxon>
        <taxon>Streptosporangiales</taxon>
        <taxon>Streptosporangiaceae</taxon>
        <taxon>Acrocarpospora</taxon>
    </lineage>
</organism>
<evidence type="ECO:0000313" key="9">
    <source>
        <dbReference type="EMBL" id="GES02475.1"/>
    </source>
</evidence>
<feature type="transmembrane region" description="Helical" evidence="7">
    <location>
        <begin position="376"/>
        <end position="398"/>
    </location>
</feature>
<evidence type="ECO:0000259" key="8">
    <source>
        <dbReference type="Pfam" id="PF02687"/>
    </source>
</evidence>
<dbReference type="InterPro" id="IPR050250">
    <property type="entry name" value="Macrolide_Exporter_MacB"/>
</dbReference>
<comment type="caution">
    <text evidence="9">The sequence shown here is derived from an EMBL/GenBank/DDBJ whole genome shotgun (WGS) entry which is preliminary data.</text>
</comment>
<dbReference type="AlphaFoldDB" id="A0A5M3W0A3"/>
<gene>
    <name evidence="9" type="ORF">Acor_45410</name>
</gene>
<dbReference type="PANTHER" id="PTHR30572">
    <property type="entry name" value="MEMBRANE COMPONENT OF TRANSPORTER-RELATED"/>
    <property type="match status" value="1"/>
</dbReference>
<sequence>MGRVLLVCRLAVRDLRRRPAEAVLLLLAITAATATLTLGLVLQGASAQPYQTTRVATGGPDVVASVVASPGGDQLAALEALAGAPGVAGHSGPFPHTRLVVKARGVTTVAWTQGRGAASAPVDQPKVTEGGWVRDGGAVLEASFAQALGVRAGDRITLGDRSFQVAGVAVTAAMPPYPKICFSPCMFGEHQMAPPTAPPVSAPREDVNFGPPGPNGLLWVTDADARDLAARTRFLGYVMNLKLADPASAPAFIDAHLPTSLDTPFLASWQDVLYGHNKMIEWKQVAMLVSSWLLGMIALAGIVVLVAGRMADQLRRVGLLKAVGGTPGLVAAVLLAEYVAVALLASAAGLAIGRLAAPLLSEPATGLLGSAGAVPFTWSTVALVTAVALGIAGVATFLPAVRAARTSTVLALADAARPPRRTAWLIGISTRLPVPLLLGLRVAARRPRRTVLGMAGIAVAVAGIVAAMAANAHRFEEKAPGADPRTALSQVLLLMTVMLVAQAAVNAICITWSTALDARRSSALARALGATPAQVSAGLSTAQILPALAGALLGLATGIGLAELLDDDPVTVPPLWQLTAVVLGCVIVIAGLTAIPARLSARHPVGEILRTELT</sequence>
<feature type="transmembrane region" description="Helical" evidence="7">
    <location>
        <begin position="574"/>
        <end position="595"/>
    </location>
</feature>
<evidence type="ECO:0000313" key="10">
    <source>
        <dbReference type="Proteomes" id="UP000334990"/>
    </source>
</evidence>
<name>A0A5M3W0A3_9ACTN</name>